<evidence type="ECO:0000313" key="2">
    <source>
        <dbReference type="EMBL" id="SEF77792.1"/>
    </source>
</evidence>
<protein>
    <submittedName>
        <fullName evidence="2">Uncharacterized protein</fullName>
    </submittedName>
</protein>
<reference evidence="3" key="1">
    <citation type="submission" date="2016-10" db="EMBL/GenBank/DDBJ databases">
        <authorList>
            <person name="Varghese N."/>
            <person name="Submissions S."/>
        </authorList>
    </citation>
    <scope>NUCLEOTIDE SEQUENCE [LARGE SCALE GENOMIC DNA]</scope>
    <source>
        <strain evidence="3">DSM 17298</strain>
    </source>
</reference>
<dbReference type="Proteomes" id="UP000236736">
    <property type="component" value="Unassembled WGS sequence"/>
</dbReference>
<dbReference type="RefSeq" id="WP_103924029.1">
    <property type="nucleotide sequence ID" value="NZ_FNVR01000005.1"/>
</dbReference>
<accession>A0A1H5URQ2</accession>
<sequence>MKNNRLKLSITAFGLVLAFMCSTGKLSAQEPLCRWDKQVEACLASAPDGICAYGGPDCTTTVPTVEG</sequence>
<keyword evidence="3" id="KW-1185">Reference proteome</keyword>
<dbReference type="OrthoDB" id="9872115at2"/>
<feature type="chain" id="PRO_5009286450" evidence="1">
    <location>
        <begin position="29"/>
        <end position="67"/>
    </location>
</feature>
<dbReference type="EMBL" id="FNVR01000005">
    <property type="protein sequence ID" value="SEF77792.1"/>
    <property type="molecule type" value="Genomic_DNA"/>
</dbReference>
<dbReference type="AlphaFoldDB" id="A0A1H5URQ2"/>
<evidence type="ECO:0000256" key="1">
    <source>
        <dbReference type="SAM" id="SignalP"/>
    </source>
</evidence>
<feature type="signal peptide" evidence="1">
    <location>
        <begin position="1"/>
        <end position="28"/>
    </location>
</feature>
<keyword evidence="1" id="KW-0732">Signal</keyword>
<evidence type="ECO:0000313" key="3">
    <source>
        <dbReference type="Proteomes" id="UP000236736"/>
    </source>
</evidence>
<gene>
    <name evidence="2" type="ORF">SAMN03080598_01349</name>
</gene>
<proteinExistence type="predicted"/>
<organism evidence="2 3">
    <name type="scientific">Algoriphagus boritolerans DSM 17298 = JCM 18970</name>
    <dbReference type="NCBI Taxonomy" id="1120964"/>
    <lineage>
        <taxon>Bacteria</taxon>
        <taxon>Pseudomonadati</taxon>
        <taxon>Bacteroidota</taxon>
        <taxon>Cytophagia</taxon>
        <taxon>Cytophagales</taxon>
        <taxon>Cyclobacteriaceae</taxon>
        <taxon>Algoriphagus</taxon>
    </lineage>
</organism>
<name>A0A1H5URQ2_9BACT</name>